<dbReference type="InterPro" id="IPR003834">
    <property type="entry name" value="Cyt_c_assmbl_TM_dom"/>
</dbReference>
<dbReference type="PANTHER" id="PTHR31272">
    <property type="entry name" value="CYTOCHROME C-TYPE BIOGENESIS PROTEIN HI_1454-RELATED"/>
    <property type="match status" value="1"/>
</dbReference>
<dbReference type="OrthoDB" id="9809733at2"/>
<feature type="transmembrane region" description="Helical" evidence="6">
    <location>
        <begin position="159"/>
        <end position="186"/>
    </location>
</feature>
<feature type="transmembrane region" description="Helical" evidence="6">
    <location>
        <begin position="85"/>
        <end position="105"/>
    </location>
</feature>
<keyword evidence="5 6" id="KW-0472">Membrane</keyword>
<evidence type="ECO:0000256" key="6">
    <source>
        <dbReference type="SAM" id="Phobius"/>
    </source>
</evidence>
<comment type="subcellular location">
    <subcellularLocation>
        <location evidence="1">Membrane</location>
        <topology evidence="1">Multi-pass membrane protein</topology>
    </subcellularLocation>
</comment>
<dbReference type="EMBL" id="FQZV01000077">
    <property type="protein sequence ID" value="SHK13007.1"/>
    <property type="molecule type" value="Genomic_DNA"/>
</dbReference>
<dbReference type="InterPro" id="IPR051790">
    <property type="entry name" value="Cytochrome_c-biogenesis_DsbD"/>
</dbReference>
<gene>
    <name evidence="8" type="ORF">SAMN02745975_03720</name>
</gene>
<feature type="transmembrane region" description="Helical" evidence="6">
    <location>
        <begin position="52"/>
        <end position="73"/>
    </location>
</feature>
<feature type="transmembrane region" description="Helical" evidence="6">
    <location>
        <begin position="12"/>
        <end position="40"/>
    </location>
</feature>
<feature type="transmembrane region" description="Helical" evidence="6">
    <location>
        <begin position="198"/>
        <end position="216"/>
    </location>
</feature>
<evidence type="ECO:0000256" key="5">
    <source>
        <dbReference type="ARBA" id="ARBA00023136"/>
    </source>
</evidence>
<feature type="domain" description="Cytochrome C biogenesis protein transmembrane" evidence="7">
    <location>
        <begin position="9"/>
        <end position="215"/>
    </location>
</feature>
<evidence type="ECO:0000256" key="4">
    <source>
        <dbReference type="ARBA" id="ARBA00022989"/>
    </source>
</evidence>
<name>A0A1M6PYP3_9FIRM</name>
<dbReference type="GO" id="GO:0017004">
    <property type="term" value="P:cytochrome complex assembly"/>
    <property type="evidence" value="ECO:0007669"/>
    <property type="project" value="InterPro"/>
</dbReference>
<reference evidence="9" key="1">
    <citation type="submission" date="2016-11" db="EMBL/GenBank/DDBJ databases">
        <authorList>
            <person name="Varghese N."/>
            <person name="Submissions S."/>
        </authorList>
    </citation>
    <scope>NUCLEOTIDE SEQUENCE [LARGE SCALE GENOMIC DNA]</scope>
    <source>
        <strain evidence="9">DSM 17957</strain>
    </source>
</reference>
<evidence type="ECO:0000256" key="1">
    <source>
        <dbReference type="ARBA" id="ARBA00004141"/>
    </source>
</evidence>
<evidence type="ECO:0000256" key="2">
    <source>
        <dbReference type="ARBA" id="ARBA00006143"/>
    </source>
</evidence>
<dbReference type="Pfam" id="PF02683">
    <property type="entry name" value="DsbD_TM"/>
    <property type="match status" value="1"/>
</dbReference>
<dbReference type="Proteomes" id="UP000184536">
    <property type="component" value="Unassembled WGS sequence"/>
</dbReference>
<keyword evidence="9" id="KW-1185">Reference proteome</keyword>
<protein>
    <submittedName>
        <fullName evidence="8">Cytochrome C biogenesis protein transmembrane region</fullName>
    </submittedName>
</protein>
<comment type="similarity">
    <text evidence="2">Belongs to the DsbD family.</text>
</comment>
<organism evidence="8 9">
    <name type="scientific">Geosporobacter subterraneus DSM 17957</name>
    <dbReference type="NCBI Taxonomy" id="1121919"/>
    <lineage>
        <taxon>Bacteria</taxon>
        <taxon>Bacillati</taxon>
        <taxon>Bacillota</taxon>
        <taxon>Clostridia</taxon>
        <taxon>Peptostreptococcales</taxon>
        <taxon>Thermotaleaceae</taxon>
        <taxon>Geosporobacter</taxon>
    </lineage>
</organism>
<dbReference type="AlphaFoldDB" id="A0A1M6PYP3"/>
<evidence type="ECO:0000313" key="9">
    <source>
        <dbReference type="Proteomes" id="UP000184536"/>
    </source>
</evidence>
<accession>A0A1M6PYP3</accession>
<dbReference type="GO" id="GO:0016020">
    <property type="term" value="C:membrane"/>
    <property type="evidence" value="ECO:0007669"/>
    <property type="project" value="UniProtKB-SubCell"/>
</dbReference>
<dbReference type="PANTHER" id="PTHR31272:SF6">
    <property type="entry name" value="CYTOCHROME C-TYPE BIOGENESIS CCDA-LIKE CHLOROPLASTIC PROTEIN"/>
    <property type="match status" value="1"/>
</dbReference>
<feature type="transmembrane region" description="Helical" evidence="6">
    <location>
        <begin position="126"/>
        <end position="153"/>
    </location>
</feature>
<keyword evidence="3 6" id="KW-0812">Transmembrane</keyword>
<evidence type="ECO:0000256" key="3">
    <source>
        <dbReference type="ARBA" id="ARBA00022692"/>
    </source>
</evidence>
<proteinExistence type="inferred from homology"/>
<sequence>MNMDVNANMWLTLAAVFGTGTLSGLSPCTLPTIMLVMGYVGGTEQNTKWRSFQISLSFVLGIAVTLSLLGGIAGTVGGVFLNIGLLNYILAAIVIIMGLWMLDVIDLGMKQFSFFTPKKGSGNLGAFLLGLPFGILASPCTTPILGGVLAYAASKGSSLYGFILLFIYAIGRSIPILIVGTFTGLIKNLSVLDRFQKPIKVIGGIILILLGMYLVWKA</sequence>
<evidence type="ECO:0000259" key="7">
    <source>
        <dbReference type="Pfam" id="PF02683"/>
    </source>
</evidence>
<keyword evidence="4 6" id="KW-1133">Transmembrane helix</keyword>
<dbReference type="STRING" id="1121919.SAMN02745975_03720"/>
<evidence type="ECO:0000313" key="8">
    <source>
        <dbReference type="EMBL" id="SHK13007.1"/>
    </source>
</evidence>